<sequence>MDLFTIGFTQTSAEEFFESLKRNHIKTLIDVRLNNSSQLAGYAKKNDLKYFLKALCDIHYVHILDLAPTKEMLDQFKKQKNMSWIEYEQSYLNLIDNRKIEKKLSPELFENGCLLCSEKKPHHCHRRVLAEYLNEKWGDIRIKHL</sequence>
<comment type="caution">
    <text evidence="1">The sequence shown here is derived from an EMBL/GenBank/DDBJ whole genome shotgun (WGS) entry which is preliminary data.</text>
</comment>
<organism evidence="1 2">
    <name type="scientific">Cyanobacterium aponinum 0216</name>
    <dbReference type="NCBI Taxonomy" id="2676140"/>
    <lineage>
        <taxon>Bacteria</taxon>
        <taxon>Bacillati</taxon>
        <taxon>Cyanobacteriota</taxon>
        <taxon>Cyanophyceae</taxon>
        <taxon>Oscillatoriophycideae</taxon>
        <taxon>Chroococcales</taxon>
        <taxon>Geminocystaceae</taxon>
        <taxon>Cyanobacterium</taxon>
    </lineage>
</organism>
<accession>A0A844GVM5</accession>
<dbReference type="RefSeq" id="WP_099434959.1">
    <property type="nucleotide sequence ID" value="NZ_WMIA01000015.1"/>
</dbReference>
<proteinExistence type="predicted"/>
<gene>
    <name evidence="1" type="ORF">GGC33_11940</name>
</gene>
<dbReference type="Pfam" id="PF04343">
    <property type="entry name" value="DUF488"/>
    <property type="match status" value="1"/>
</dbReference>
<evidence type="ECO:0000313" key="1">
    <source>
        <dbReference type="EMBL" id="MTF39633.1"/>
    </source>
</evidence>
<dbReference type="PANTHER" id="PTHR39337">
    <property type="entry name" value="BLR5642 PROTEIN"/>
    <property type="match status" value="1"/>
</dbReference>
<dbReference type="InterPro" id="IPR035963">
    <property type="entry name" value="FERM_2"/>
</dbReference>
<dbReference type="InterPro" id="IPR007438">
    <property type="entry name" value="DUF488"/>
</dbReference>
<dbReference type="PANTHER" id="PTHR39337:SF1">
    <property type="entry name" value="BLR5642 PROTEIN"/>
    <property type="match status" value="1"/>
</dbReference>
<dbReference type="Proteomes" id="UP000437131">
    <property type="component" value="Unassembled WGS sequence"/>
</dbReference>
<dbReference type="EMBL" id="WMIA01000015">
    <property type="protein sequence ID" value="MTF39633.1"/>
    <property type="molecule type" value="Genomic_DNA"/>
</dbReference>
<protein>
    <submittedName>
        <fullName evidence="1">DUF488 family protein</fullName>
    </submittedName>
</protein>
<reference evidence="1 2" key="1">
    <citation type="submission" date="2019-11" db="EMBL/GenBank/DDBJ databases">
        <title>Isolation of a new High Light Tolerant Cyanobacteria.</title>
        <authorList>
            <person name="Dobson Z."/>
            <person name="Vaughn N."/>
            <person name="Vaughn M."/>
            <person name="Fromme P."/>
            <person name="Mazor Y."/>
        </authorList>
    </citation>
    <scope>NUCLEOTIDE SEQUENCE [LARGE SCALE GENOMIC DNA]</scope>
    <source>
        <strain evidence="1 2">0216</strain>
    </source>
</reference>
<dbReference type="SUPFAM" id="SSF47031">
    <property type="entry name" value="Second domain of FERM"/>
    <property type="match status" value="1"/>
</dbReference>
<evidence type="ECO:0000313" key="2">
    <source>
        <dbReference type="Proteomes" id="UP000437131"/>
    </source>
</evidence>
<dbReference type="AlphaFoldDB" id="A0A844GVM5"/>
<name>A0A844GVM5_9CHRO</name>